<keyword evidence="1" id="KW-0472">Membrane</keyword>
<reference evidence="2 3" key="2">
    <citation type="submission" date="2020-08" db="EMBL/GenBank/DDBJ databases">
        <title>The Agave Microbiome: Exploring the role of microbial communities in plant adaptations to desert environments.</title>
        <authorList>
            <person name="Partida-Martinez L.P."/>
        </authorList>
    </citation>
    <scope>NUCLEOTIDE SEQUENCE [LARGE SCALE GENOMIC DNA]</scope>
    <source>
        <strain evidence="2 3">AS2.3</strain>
    </source>
</reference>
<keyword evidence="1" id="KW-0812">Transmembrane</keyword>
<organism evidence="2 3">
    <name type="scientific">Sphingomonas melonis</name>
    <dbReference type="NCBI Taxonomy" id="152682"/>
    <lineage>
        <taxon>Bacteria</taxon>
        <taxon>Pseudomonadati</taxon>
        <taxon>Pseudomonadota</taxon>
        <taxon>Alphaproteobacteria</taxon>
        <taxon>Sphingomonadales</taxon>
        <taxon>Sphingomonadaceae</taxon>
        <taxon>Sphingomonas</taxon>
    </lineage>
</organism>
<keyword evidence="3" id="KW-1185">Reference proteome</keyword>
<name>A0A7Y9FQ98_9SPHN</name>
<proteinExistence type="predicted"/>
<sequence length="89" mass="9821">MTAPSSPPPWWAPFVPVISLIIVIAGVVLASGGYIATLKDHTRRIDQLEADARTDAKTRTEMLQQLDLRLARIEVKLEMMAPPKSEKAP</sequence>
<evidence type="ECO:0000313" key="2">
    <source>
        <dbReference type="EMBL" id="NYD91449.1"/>
    </source>
</evidence>
<reference evidence="2 3" key="1">
    <citation type="submission" date="2020-07" db="EMBL/GenBank/DDBJ databases">
        <authorList>
            <person name="Partida-Martinez L."/>
            <person name="Huntemann M."/>
            <person name="Clum A."/>
            <person name="Wang J."/>
            <person name="Palaniappan K."/>
            <person name="Ritter S."/>
            <person name="Chen I.-M."/>
            <person name="Stamatis D."/>
            <person name="Reddy T."/>
            <person name="O'Malley R."/>
            <person name="Daum C."/>
            <person name="Shapiro N."/>
            <person name="Ivanova N."/>
            <person name="Kyrpides N."/>
            <person name="Woyke T."/>
        </authorList>
    </citation>
    <scope>NUCLEOTIDE SEQUENCE [LARGE SCALE GENOMIC DNA]</scope>
    <source>
        <strain evidence="2 3">AS2.3</strain>
    </source>
</reference>
<dbReference type="AlphaFoldDB" id="A0A7Y9FQ98"/>
<protein>
    <submittedName>
        <fullName evidence="2">Uncharacterized protein</fullName>
    </submittedName>
</protein>
<comment type="caution">
    <text evidence="2">The sequence shown here is derived from an EMBL/GenBank/DDBJ whole genome shotgun (WGS) entry which is preliminary data.</text>
</comment>
<gene>
    <name evidence="2" type="ORF">HD841_003257</name>
</gene>
<keyword evidence="1" id="KW-1133">Transmembrane helix</keyword>
<dbReference type="Proteomes" id="UP000517753">
    <property type="component" value="Unassembled WGS sequence"/>
</dbReference>
<dbReference type="RefSeq" id="WP_179509870.1">
    <property type="nucleotide sequence ID" value="NZ_JACCBY010000005.1"/>
</dbReference>
<evidence type="ECO:0000256" key="1">
    <source>
        <dbReference type="SAM" id="Phobius"/>
    </source>
</evidence>
<feature type="transmembrane region" description="Helical" evidence="1">
    <location>
        <begin position="14"/>
        <end position="36"/>
    </location>
</feature>
<evidence type="ECO:0000313" key="3">
    <source>
        <dbReference type="Proteomes" id="UP000517753"/>
    </source>
</evidence>
<accession>A0A7Y9FQ98</accession>
<dbReference type="EMBL" id="JACCBY010000005">
    <property type="protein sequence ID" value="NYD91449.1"/>
    <property type="molecule type" value="Genomic_DNA"/>
</dbReference>